<protein>
    <submittedName>
        <fullName evidence="1">Uncharacterized protein</fullName>
    </submittedName>
</protein>
<gene>
    <name evidence="1" type="ORF">RDB_LOCUS97345</name>
</gene>
<comment type="caution">
    <text evidence="1">The sequence shown here is derived from an EMBL/GenBank/DDBJ whole genome shotgun (WGS) entry which is preliminary data.</text>
</comment>
<proteinExistence type="predicted"/>
<dbReference type="Proteomes" id="UP000663861">
    <property type="component" value="Unassembled WGS sequence"/>
</dbReference>
<dbReference type="AlphaFoldDB" id="A0A8H3CEN7"/>
<accession>A0A8H3CEN7</accession>
<evidence type="ECO:0000313" key="1">
    <source>
        <dbReference type="EMBL" id="CAE6480355.1"/>
    </source>
</evidence>
<sequence length="613" mass="70282">MESGPTAEDRKALRALALPGASAYRGSVYRGSVRPGASVHPSVNVAIKTIRKKGKIQELAMSFDSWTKENDTFNWYEERKQAGNGRGRYIRTMHLRKERDAPFYHEFVVLHLDDGTFWRIDRRQLKDEQDPYSCIKECGVQACDTIERVSGMTNFLEQNPITSSSNCMVELEFKKDVDVALVLRICRAIKSHKKANVYTLQRYNCFFFAQALIMCTACGVSDWAGTHLAQKQGESEGLWKSPNVEFPNLSNVFDLGNKDRLDSFRWNPSDNFAHNWGELSRLSNTLVHASPLLRHADHCNYCLQSQTEKRQRSMSSEINRLKHRLVIYWNNAYRELLDKAYLENRKTLVNSGVWEVVLENENMAAEGCEKVLDDNRGDITKKWEAHSQNELDKLLVTVRDLLDPVKVCEAWYPDPDEWGSDWRCKDGGPVKAAMEKWETETRTFIGSVISKLEEELKIQTTQAGTKAQGEAMRARLNSFTASMNIKIRIPQDQGELGVSEVPNTITEKRETQSIRTEKSKFSKITRLSRITVHTVLIPAKKLKNLLGRLFSSSHKMDQADINQLKKQIEQLIEFHAIRVENAKRVLPLFHCTAHEVQTSMRHGIDEVWNDVIS</sequence>
<reference evidence="1" key="1">
    <citation type="submission" date="2021-01" db="EMBL/GenBank/DDBJ databases">
        <authorList>
            <person name="Kaushik A."/>
        </authorList>
    </citation>
    <scope>NUCLEOTIDE SEQUENCE</scope>
    <source>
        <strain evidence="1">AG4-RS23</strain>
    </source>
</reference>
<dbReference type="EMBL" id="CAJMWY010002032">
    <property type="protein sequence ID" value="CAE6480355.1"/>
    <property type="molecule type" value="Genomic_DNA"/>
</dbReference>
<evidence type="ECO:0000313" key="2">
    <source>
        <dbReference type="Proteomes" id="UP000663861"/>
    </source>
</evidence>
<name>A0A8H3CEN7_9AGAM</name>
<organism evidence="1 2">
    <name type="scientific">Rhizoctonia solani</name>
    <dbReference type="NCBI Taxonomy" id="456999"/>
    <lineage>
        <taxon>Eukaryota</taxon>
        <taxon>Fungi</taxon>
        <taxon>Dikarya</taxon>
        <taxon>Basidiomycota</taxon>
        <taxon>Agaricomycotina</taxon>
        <taxon>Agaricomycetes</taxon>
        <taxon>Cantharellales</taxon>
        <taxon>Ceratobasidiaceae</taxon>
        <taxon>Rhizoctonia</taxon>
    </lineage>
</organism>